<protein>
    <recommendedName>
        <fullName evidence="1">Plastocyanin-like domain-containing protein</fullName>
    </recommendedName>
</protein>
<reference evidence="2 3" key="2">
    <citation type="journal article" date="2021" name="Int. J. Syst. Evol. Microbiol.">
        <title>Isolation and Polyphasic Characterization of Desulfuromonas versatilis sp. Nov., an Electrogenic Bacteria Capable of Versatile Metabolism Isolated from a Graphene Oxide-Reducing Enrichment Culture.</title>
        <authorList>
            <person name="Xie L."/>
            <person name="Yoshida N."/>
            <person name="Ishii S."/>
            <person name="Meng L."/>
        </authorList>
    </citation>
    <scope>NUCLEOTIDE SEQUENCE [LARGE SCALE GENOMIC DNA]</scope>
    <source>
        <strain evidence="2 3">NIT-T3</strain>
    </source>
</reference>
<dbReference type="InterPro" id="IPR008972">
    <property type="entry name" value="Cupredoxin"/>
</dbReference>
<dbReference type="Proteomes" id="UP001319827">
    <property type="component" value="Chromosome"/>
</dbReference>
<evidence type="ECO:0000313" key="2">
    <source>
        <dbReference type="EMBL" id="BCR03605.1"/>
    </source>
</evidence>
<dbReference type="InterPro" id="IPR011707">
    <property type="entry name" value="Cu-oxidase-like_N"/>
</dbReference>
<evidence type="ECO:0000259" key="1">
    <source>
        <dbReference type="Pfam" id="PF07732"/>
    </source>
</evidence>
<accession>A0ABM8HT17</accession>
<proteinExistence type="predicted"/>
<dbReference type="EMBL" id="AP024355">
    <property type="protein sequence ID" value="BCR03605.1"/>
    <property type="molecule type" value="Genomic_DNA"/>
</dbReference>
<organism evidence="2 3">
    <name type="scientific">Desulfuromonas versatilis</name>
    <dbReference type="NCBI Taxonomy" id="2802975"/>
    <lineage>
        <taxon>Bacteria</taxon>
        <taxon>Pseudomonadati</taxon>
        <taxon>Thermodesulfobacteriota</taxon>
        <taxon>Desulfuromonadia</taxon>
        <taxon>Desulfuromonadales</taxon>
        <taxon>Desulfuromonadaceae</taxon>
        <taxon>Desulfuromonas</taxon>
    </lineage>
</organism>
<feature type="domain" description="Plastocyanin-like" evidence="1">
    <location>
        <begin position="101"/>
        <end position="192"/>
    </location>
</feature>
<name>A0ABM8HT17_9BACT</name>
<sequence>MSRSNPAFRIPRKRLAGMQGAWTKMWDPPAESNPPTPELLTPNNPVPAFMQAQLPDDFRMNVPGTVERDLMNKVVMPTWDNQKELVFFAFRDNGLQSPLNDGIWPAPTIRVPRGVIFHCLAQGHGPKPHTIHWHGLEPTPMNDGVGHCSVEIGHYTYQLQPNFIGTYFYHCHRNTVQHFEFGLYGMFLVEPPDAFDQQDPNLPNFAGGYPRRTAANLEDFSQFSDKFVGGDPVWGVAGPFDGALEDPDPHAFTVEYDVEALWVLDDRDSVWSDLASNGKAFYPGGALTQDGQLSGEAVTPAPGTDVQRPGFDDQFPRGFFHDYNADYWFVTGVPVPAHRGETGTITSGNIVPAALNSGVAGMQVDVNAEVDQVVLVRVLNAAYNTIEVTFPVDVTIIAFDGRALGVPPYGRYNHAFELKAGTAYRMSTARRFDALIRSSNPVNAFAEVKFFDTNGQKVLDPEPLLVTARIPIVIS</sequence>
<gene>
    <name evidence="2" type="ORF">DESUT3_06740</name>
</gene>
<dbReference type="Gene3D" id="2.60.40.420">
    <property type="entry name" value="Cupredoxins - blue copper proteins"/>
    <property type="match status" value="1"/>
</dbReference>
<evidence type="ECO:0000313" key="3">
    <source>
        <dbReference type="Proteomes" id="UP001319827"/>
    </source>
</evidence>
<keyword evidence="3" id="KW-1185">Reference proteome</keyword>
<dbReference type="Pfam" id="PF07732">
    <property type="entry name" value="Cu-oxidase_3"/>
    <property type="match status" value="1"/>
</dbReference>
<dbReference type="SUPFAM" id="SSF49503">
    <property type="entry name" value="Cupredoxins"/>
    <property type="match status" value="1"/>
</dbReference>
<dbReference type="RefSeq" id="WP_221251072.1">
    <property type="nucleotide sequence ID" value="NZ_AP024355.1"/>
</dbReference>
<reference evidence="2 3" key="1">
    <citation type="journal article" date="2016" name="C (Basel)">
        <title>Selective Growth of and Electricity Production by Marine Exoelectrogenic Bacteria in Self-Aggregated Hydrogel of Microbially Reduced Graphene Oxide.</title>
        <authorList>
            <person name="Yoshida N."/>
            <person name="Goto Y."/>
            <person name="Miyata Y."/>
        </authorList>
    </citation>
    <scope>NUCLEOTIDE SEQUENCE [LARGE SCALE GENOMIC DNA]</scope>
    <source>
        <strain evidence="2 3">NIT-T3</strain>
    </source>
</reference>